<evidence type="ECO:0000313" key="2">
    <source>
        <dbReference type="Proteomes" id="UP000195880"/>
    </source>
</evidence>
<name>A0A1Z1WS11_9ACTN</name>
<keyword evidence="2" id="KW-1185">Reference proteome</keyword>
<dbReference type="EMBL" id="CP021748">
    <property type="protein sequence ID" value="ARX89179.1"/>
    <property type="molecule type" value="Genomic_DNA"/>
</dbReference>
<proteinExistence type="predicted"/>
<gene>
    <name evidence="1" type="ORF">SMD44_08666</name>
</gene>
<sequence>MTRSRAFCDCGSADRYTSMRAASWSLSKVVAPTLPTPLTRASARVRPWVSARVSSAPPLALMYTVVGSDTPAGSARDISAEVFAAGVSSGPADWP</sequence>
<dbReference type="KEGG" id="salf:SMD44_08666"/>
<evidence type="ECO:0000313" key="1">
    <source>
        <dbReference type="EMBL" id="ARX89179.1"/>
    </source>
</evidence>
<accession>A0A1Z1WS11</accession>
<organism evidence="1 2">
    <name type="scientific">Streptomyces alboflavus</name>
    <dbReference type="NCBI Taxonomy" id="67267"/>
    <lineage>
        <taxon>Bacteria</taxon>
        <taxon>Bacillati</taxon>
        <taxon>Actinomycetota</taxon>
        <taxon>Actinomycetes</taxon>
        <taxon>Kitasatosporales</taxon>
        <taxon>Streptomycetaceae</taxon>
        <taxon>Streptomyces</taxon>
    </lineage>
</organism>
<reference evidence="1 2" key="1">
    <citation type="submission" date="2017-05" db="EMBL/GenBank/DDBJ databases">
        <title>Streptomyces alboflavus Genome sequencing and assembly.</title>
        <authorList>
            <person name="Wang Y."/>
            <person name="Du B."/>
            <person name="Ding Y."/>
            <person name="Liu H."/>
            <person name="Hou Q."/>
            <person name="Liu K."/>
            <person name="Wang C."/>
            <person name="Yao L."/>
        </authorList>
    </citation>
    <scope>NUCLEOTIDE SEQUENCE [LARGE SCALE GENOMIC DNA]</scope>
    <source>
        <strain evidence="1 2">MDJK44</strain>
    </source>
</reference>
<dbReference type="AlphaFoldDB" id="A0A1Z1WS11"/>
<dbReference type="Proteomes" id="UP000195880">
    <property type="component" value="Chromosome"/>
</dbReference>
<protein>
    <submittedName>
        <fullName evidence="1">Uncharacterized protein</fullName>
    </submittedName>
</protein>